<comment type="caution">
    <text evidence="4">The sequence shown here is derived from an EMBL/GenBank/DDBJ whole genome shotgun (WGS) entry which is preliminary data.</text>
</comment>
<evidence type="ECO:0000256" key="1">
    <source>
        <dbReference type="SAM" id="MobiDB-lite"/>
    </source>
</evidence>
<feature type="region of interest" description="Disordered" evidence="1">
    <location>
        <begin position="349"/>
        <end position="372"/>
    </location>
</feature>
<dbReference type="SUPFAM" id="SSF48464">
    <property type="entry name" value="ENTH/VHS domain"/>
    <property type="match status" value="1"/>
</dbReference>
<dbReference type="SMART" id="SM00648">
    <property type="entry name" value="SWAP"/>
    <property type="match status" value="1"/>
</dbReference>
<dbReference type="GO" id="GO:0006874">
    <property type="term" value="P:intracellular calcium ion homeostasis"/>
    <property type="evidence" value="ECO:0007669"/>
    <property type="project" value="TreeGrafter"/>
</dbReference>
<feature type="domain" description="SURP motif" evidence="2">
    <location>
        <begin position="15"/>
        <end position="57"/>
    </location>
</feature>
<protein>
    <recommendedName>
        <fullName evidence="6">Calcium homeostasis endoplasmic reticulum protein</fullName>
    </recommendedName>
</protein>
<feature type="compositionally biased region" description="Low complexity" evidence="1">
    <location>
        <begin position="396"/>
        <end position="405"/>
    </location>
</feature>
<feature type="compositionally biased region" description="Pro residues" evidence="1">
    <location>
        <begin position="411"/>
        <end position="426"/>
    </location>
</feature>
<dbReference type="Pfam" id="PF04818">
    <property type="entry name" value="CID"/>
    <property type="match status" value="1"/>
</dbReference>
<evidence type="ECO:0000313" key="4">
    <source>
        <dbReference type="EMBL" id="RZF40697.1"/>
    </source>
</evidence>
<dbReference type="GO" id="GO:0003723">
    <property type="term" value="F:RNA binding"/>
    <property type="evidence" value="ECO:0007669"/>
    <property type="project" value="InterPro"/>
</dbReference>
<dbReference type="InParanoid" id="A0A482X4I2"/>
<dbReference type="SMART" id="SM00582">
    <property type="entry name" value="RPR"/>
    <property type="match status" value="1"/>
</dbReference>
<feature type="region of interest" description="Disordered" evidence="1">
    <location>
        <begin position="396"/>
        <end position="428"/>
    </location>
</feature>
<accession>A0A482X4I2</accession>
<dbReference type="InterPro" id="IPR008942">
    <property type="entry name" value="ENTH_VHS"/>
</dbReference>
<sequence>MDLPKPPQDVELRNIIDKLAQFVARNGPEFEQMTKNKQKGNPKFSFLFGGEHFNYYQYKVTTEQASSTLNIAAQWLAAAQSQVQQTNTQSQTETLAQQQATLQEQIRQSEQNLSAQHAVLMQQQQAAIEDSIEKSRKDQLLADANDCNIQFNEFDAVLQPIIDSCTKDSISNGKAWILQRATNDKVNNVITKYLLAKILEPGRTFLHKLHIIYLVNDILHHCARKNVESMRKSLESVVVPMFCNTALDVTDEQKSKLNKLLNLWETKNHYCSPETVEKLKNPAQSWADYQSQLIVDNCEIATPIINNMKNTLQNYTAQHQAFVSHALQQIQSLEQQKLEMQQKQQQAVTVPTVTTSQPEVTGLPPTTTPSPQQLARVPIDQQQLLLLQQTVLTQMQLQQQPEQSQPAPNVAQPPPEMPLTPPPPPQVSGGEVMAADIAPPPPGVGLELNSISFTQPPPGFAPHIPPPGIELPDFSQPPPGFPAVPPPPTISEVMPDDLLPSLPYYDLPAGLMVPLIKRERPPKWCGCGVACDVVTEWHVVSMWRFVVEVAWHLKQTLTYTYVAYEN</sequence>
<keyword evidence="5" id="KW-1185">Reference proteome</keyword>
<dbReference type="InterPro" id="IPR006569">
    <property type="entry name" value="CID_dom"/>
</dbReference>
<dbReference type="SMR" id="A0A482X4I2"/>
<dbReference type="PROSITE" id="PS50128">
    <property type="entry name" value="SURP"/>
    <property type="match status" value="1"/>
</dbReference>
<dbReference type="GO" id="GO:0006396">
    <property type="term" value="P:RNA processing"/>
    <property type="evidence" value="ECO:0007669"/>
    <property type="project" value="InterPro"/>
</dbReference>
<proteinExistence type="predicted"/>
<dbReference type="STRING" id="195883.A0A482X4I2"/>
<evidence type="ECO:0000313" key="5">
    <source>
        <dbReference type="Proteomes" id="UP000291343"/>
    </source>
</evidence>
<dbReference type="OrthoDB" id="21470at2759"/>
<name>A0A482X4I2_LAOST</name>
<dbReference type="EMBL" id="QKKF02017834">
    <property type="protein sequence ID" value="RZF40697.1"/>
    <property type="molecule type" value="Genomic_DNA"/>
</dbReference>
<dbReference type="AlphaFoldDB" id="A0A482X4I2"/>
<dbReference type="InterPro" id="IPR000061">
    <property type="entry name" value="Surp"/>
</dbReference>
<dbReference type="PROSITE" id="PS51391">
    <property type="entry name" value="CID"/>
    <property type="match status" value="1"/>
</dbReference>
<dbReference type="PANTHER" id="PTHR12323:SF0">
    <property type="entry name" value="CALCIUM HOMEOSTASIS ENDOPLASMIC RETICULUM PROTEIN"/>
    <property type="match status" value="1"/>
</dbReference>
<evidence type="ECO:0000259" key="2">
    <source>
        <dbReference type="PROSITE" id="PS50128"/>
    </source>
</evidence>
<feature type="domain" description="CID" evidence="3">
    <location>
        <begin position="146"/>
        <end position="287"/>
    </location>
</feature>
<dbReference type="SUPFAM" id="SSF109905">
    <property type="entry name" value="Surp module (SWAP domain)"/>
    <property type="match status" value="1"/>
</dbReference>
<reference evidence="4 5" key="1">
    <citation type="journal article" date="2017" name="Gigascience">
        <title>Genome sequence of the small brown planthopper, Laodelphax striatellus.</title>
        <authorList>
            <person name="Zhu J."/>
            <person name="Jiang F."/>
            <person name="Wang X."/>
            <person name="Yang P."/>
            <person name="Bao Y."/>
            <person name="Zhao W."/>
            <person name="Wang W."/>
            <person name="Lu H."/>
            <person name="Wang Q."/>
            <person name="Cui N."/>
            <person name="Li J."/>
            <person name="Chen X."/>
            <person name="Luo L."/>
            <person name="Yu J."/>
            <person name="Kang L."/>
            <person name="Cui F."/>
        </authorList>
    </citation>
    <scope>NUCLEOTIDE SEQUENCE [LARGE SCALE GENOMIC DNA]</scope>
    <source>
        <strain evidence="4">Lst14</strain>
    </source>
</reference>
<evidence type="ECO:0000259" key="3">
    <source>
        <dbReference type="PROSITE" id="PS51391"/>
    </source>
</evidence>
<dbReference type="Proteomes" id="UP000291343">
    <property type="component" value="Unassembled WGS sequence"/>
</dbReference>
<dbReference type="InterPro" id="IPR035967">
    <property type="entry name" value="SWAP/Surp_sf"/>
</dbReference>
<organism evidence="4 5">
    <name type="scientific">Laodelphax striatellus</name>
    <name type="common">Small brown planthopper</name>
    <name type="synonym">Delphax striatella</name>
    <dbReference type="NCBI Taxonomy" id="195883"/>
    <lineage>
        <taxon>Eukaryota</taxon>
        <taxon>Metazoa</taxon>
        <taxon>Ecdysozoa</taxon>
        <taxon>Arthropoda</taxon>
        <taxon>Hexapoda</taxon>
        <taxon>Insecta</taxon>
        <taxon>Pterygota</taxon>
        <taxon>Neoptera</taxon>
        <taxon>Paraneoptera</taxon>
        <taxon>Hemiptera</taxon>
        <taxon>Auchenorrhyncha</taxon>
        <taxon>Fulgoroidea</taxon>
        <taxon>Delphacidae</taxon>
        <taxon>Criomorphinae</taxon>
        <taxon>Laodelphax</taxon>
    </lineage>
</organism>
<dbReference type="GO" id="GO:0048471">
    <property type="term" value="C:perinuclear region of cytoplasm"/>
    <property type="evidence" value="ECO:0007669"/>
    <property type="project" value="TreeGrafter"/>
</dbReference>
<evidence type="ECO:0008006" key="6">
    <source>
        <dbReference type="Google" id="ProtNLM"/>
    </source>
</evidence>
<dbReference type="Pfam" id="PF01805">
    <property type="entry name" value="Surp"/>
    <property type="match status" value="1"/>
</dbReference>
<dbReference type="Gene3D" id="1.10.10.790">
    <property type="entry name" value="Surp module"/>
    <property type="match status" value="1"/>
</dbReference>
<feature type="compositionally biased region" description="Low complexity" evidence="1">
    <location>
        <begin position="349"/>
        <end position="371"/>
    </location>
</feature>
<gene>
    <name evidence="4" type="ORF">LSTR_LSTR007988</name>
</gene>
<dbReference type="PANTHER" id="PTHR12323">
    <property type="entry name" value="SR-RELATED CTD ASSOCIATED FACTOR 6"/>
    <property type="match status" value="1"/>
</dbReference>
<dbReference type="Gene3D" id="1.25.40.90">
    <property type="match status" value="1"/>
</dbReference>